<dbReference type="AlphaFoldDB" id="A0AAV2EUL8"/>
<accession>A0AAV2EUL8</accession>
<evidence type="ECO:0000256" key="3">
    <source>
        <dbReference type="SAM" id="MobiDB-lite"/>
    </source>
</evidence>
<name>A0AAV2EUL8_9ROSI</name>
<sequence>MNGGGGSSGNGPAKRLTAESLRIFEEGMYLILTRWSVLRDVVEQELAGRGSRQLADQLASDVYSWFTRHKANEPLYIDDLEDILDDGTDSLGVRFEDDGREIEEVAEKLMIMHEECLEGNYSSVEKLRSAPVPNAAATHHHITQTAIDDDDDDDSSGSDDGDKMITGGESNMMAVDSPVTQPEVDGWTTVVSSRRNRGRRRN</sequence>
<evidence type="ECO:0000313" key="4">
    <source>
        <dbReference type="EMBL" id="CAL1389372.1"/>
    </source>
</evidence>
<evidence type="ECO:0000256" key="1">
    <source>
        <dbReference type="ARBA" id="ARBA00006524"/>
    </source>
</evidence>
<evidence type="ECO:0008006" key="6">
    <source>
        <dbReference type="Google" id="ProtNLM"/>
    </source>
</evidence>
<keyword evidence="2" id="KW-0698">rRNA processing</keyword>
<proteinExistence type="inferred from homology"/>
<evidence type="ECO:0000256" key="2">
    <source>
        <dbReference type="ARBA" id="ARBA00022552"/>
    </source>
</evidence>
<dbReference type="GO" id="GO:0006364">
    <property type="term" value="P:rRNA processing"/>
    <property type="evidence" value="ECO:0007669"/>
    <property type="project" value="UniProtKB-KW"/>
</dbReference>
<feature type="compositionally biased region" description="Acidic residues" evidence="3">
    <location>
        <begin position="147"/>
        <end position="159"/>
    </location>
</feature>
<organism evidence="4 5">
    <name type="scientific">Linum trigynum</name>
    <dbReference type="NCBI Taxonomy" id="586398"/>
    <lineage>
        <taxon>Eukaryota</taxon>
        <taxon>Viridiplantae</taxon>
        <taxon>Streptophyta</taxon>
        <taxon>Embryophyta</taxon>
        <taxon>Tracheophyta</taxon>
        <taxon>Spermatophyta</taxon>
        <taxon>Magnoliopsida</taxon>
        <taxon>eudicotyledons</taxon>
        <taxon>Gunneridae</taxon>
        <taxon>Pentapetalae</taxon>
        <taxon>rosids</taxon>
        <taxon>fabids</taxon>
        <taxon>Malpighiales</taxon>
        <taxon>Linaceae</taxon>
        <taxon>Linum</taxon>
    </lineage>
</organism>
<gene>
    <name evidence="4" type="ORF">LTRI10_LOCUS30234</name>
</gene>
<comment type="similarity">
    <text evidence="1">Belongs to the TSR2 family.</text>
</comment>
<keyword evidence="5" id="KW-1185">Reference proteome</keyword>
<dbReference type="Pfam" id="PF10273">
    <property type="entry name" value="WGG"/>
    <property type="match status" value="1"/>
</dbReference>
<reference evidence="4 5" key="1">
    <citation type="submission" date="2024-04" db="EMBL/GenBank/DDBJ databases">
        <authorList>
            <person name="Fracassetti M."/>
        </authorList>
    </citation>
    <scope>NUCLEOTIDE SEQUENCE [LARGE SCALE GENOMIC DNA]</scope>
</reference>
<feature type="region of interest" description="Disordered" evidence="3">
    <location>
        <begin position="132"/>
        <end position="202"/>
    </location>
</feature>
<dbReference type="EMBL" id="OZ034818">
    <property type="protein sequence ID" value="CAL1389372.1"/>
    <property type="molecule type" value="Genomic_DNA"/>
</dbReference>
<dbReference type="Proteomes" id="UP001497516">
    <property type="component" value="Chromosome 5"/>
</dbReference>
<evidence type="ECO:0000313" key="5">
    <source>
        <dbReference type="Proteomes" id="UP001497516"/>
    </source>
</evidence>
<dbReference type="PANTHER" id="PTHR21250">
    <property type="entry name" value="PRE-RRNA-PROCESSING PROTEIN TSR2 HOMOLOG"/>
    <property type="match status" value="1"/>
</dbReference>
<dbReference type="InterPro" id="IPR019398">
    <property type="entry name" value="Pre-rRNA_process_TSR2"/>
</dbReference>
<protein>
    <recommendedName>
        <fullName evidence="6">Pre-rRNA-processing protein TSR2 homolog</fullName>
    </recommendedName>
</protein>